<dbReference type="GO" id="GO:0009044">
    <property type="term" value="F:xylan 1,4-beta-xylosidase activity"/>
    <property type="evidence" value="ECO:0007669"/>
    <property type="project" value="UniProtKB-EC"/>
</dbReference>
<sequence>MIKIVQGCLLTLFLMLTVSASAQKTFKNPILPGFHPDPSLCRVGEDYYMVTSSFEWFPGLPIFHSKDLVNWEQIGHVLNRPSQLQMKDGLKASWGLWAPTIRYHNGLYYVICTATGCGGNFFVTAKNPEGPYSEPIFIKDAPGIDPSLFFDDDGKVWYCGSINGNDKIPPRSYPAEDRIYVQQLDLATGEFIGKRHIVSSGYAINSPYAEAPHIYKIKGKYYLLIAEGGTWENHAVSVFTSDQVTGPYIPFICNPVLTHRHLGNEIDITTVGHADLIQTQNDDWYAVMLGVRPIEGYNMLGRETFLTSVSFQGEQPIFNPGIGRVLMEDKFPNLPEFPVDLLPIRDDFDSDSLRYCWNFLRTPFEKWYELKNSNLLLNLRPQKATELTNPSLVARRVEDHHFKAAVSMAFKPSSVNEEAGMIIMQNDRFQYRMVMVGKEKTPRELRLIMVKDGTEIILNRVPYEGNEVILAIEGNGLKYSFLYGASEDDLKFIGENLDATVCSTNIAKGFIGPFVGMYASSNGKVSKKKASFDWFDYKKY</sequence>
<keyword evidence="3 6" id="KW-0326">Glycosidase</keyword>
<evidence type="ECO:0000256" key="4">
    <source>
        <dbReference type="PIRSR" id="PIRSR606710-1"/>
    </source>
</evidence>
<evidence type="ECO:0000256" key="3">
    <source>
        <dbReference type="ARBA" id="ARBA00023295"/>
    </source>
</evidence>
<evidence type="ECO:0000256" key="7">
    <source>
        <dbReference type="SAM" id="SignalP"/>
    </source>
</evidence>
<dbReference type="SUPFAM" id="SSF49899">
    <property type="entry name" value="Concanavalin A-like lectins/glucanases"/>
    <property type="match status" value="1"/>
</dbReference>
<dbReference type="Pfam" id="PF04616">
    <property type="entry name" value="Glyco_hydro_43"/>
    <property type="match status" value="1"/>
</dbReference>
<dbReference type="InterPro" id="IPR051795">
    <property type="entry name" value="Glycosyl_Hydrlase_43"/>
</dbReference>
<dbReference type="InterPro" id="IPR041542">
    <property type="entry name" value="GH43_C2"/>
</dbReference>
<evidence type="ECO:0000256" key="2">
    <source>
        <dbReference type="ARBA" id="ARBA00022801"/>
    </source>
</evidence>
<dbReference type="SUPFAM" id="SSF75005">
    <property type="entry name" value="Arabinanase/levansucrase/invertase"/>
    <property type="match status" value="1"/>
</dbReference>
<evidence type="ECO:0000313" key="10">
    <source>
        <dbReference type="Proteomes" id="UP000061809"/>
    </source>
</evidence>
<dbReference type="GO" id="GO:0005975">
    <property type="term" value="P:carbohydrate metabolic process"/>
    <property type="evidence" value="ECO:0007669"/>
    <property type="project" value="InterPro"/>
</dbReference>
<dbReference type="InterPro" id="IPR006710">
    <property type="entry name" value="Glyco_hydro_43"/>
</dbReference>
<evidence type="ECO:0000259" key="8">
    <source>
        <dbReference type="Pfam" id="PF17851"/>
    </source>
</evidence>
<dbReference type="CDD" id="cd18617">
    <property type="entry name" value="GH43_XynB-like"/>
    <property type="match status" value="1"/>
</dbReference>
<protein>
    <submittedName>
        <fullName evidence="9">Beta-xylosidase</fullName>
        <ecNumber evidence="9">3.2.1.37</ecNumber>
    </submittedName>
</protein>
<gene>
    <name evidence="9" type="primary">xynB_6</name>
    <name evidence="9" type="ORF">BcellWH2_03520</name>
</gene>
<dbReference type="EMBL" id="CP012801">
    <property type="protein sequence ID" value="ALJ60743.1"/>
    <property type="molecule type" value="Genomic_DNA"/>
</dbReference>
<evidence type="ECO:0000313" key="9">
    <source>
        <dbReference type="EMBL" id="ALJ60743.1"/>
    </source>
</evidence>
<organism evidence="9 10">
    <name type="scientific">Bacteroides cellulosilyticus</name>
    <dbReference type="NCBI Taxonomy" id="246787"/>
    <lineage>
        <taxon>Bacteria</taxon>
        <taxon>Pseudomonadati</taxon>
        <taxon>Bacteroidota</taxon>
        <taxon>Bacteroidia</taxon>
        <taxon>Bacteroidales</taxon>
        <taxon>Bacteroidaceae</taxon>
        <taxon>Bacteroides</taxon>
    </lineage>
</organism>
<evidence type="ECO:0000256" key="5">
    <source>
        <dbReference type="PIRSR" id="PIRSR606710-2"/>
    </source>
</evidence>
<keyword evidence="7" id="KW-0732">Signal</keyword>
<proteinExistence type="inferred from homology"/>
<feature type="chain" id="PRO_5006047100" evidence="7">
    <location>
        <begin position="23"/>
        <end position="540"/>
    </location>
</feature>
<feature type="domain" description="Beta-xylosidase C-terminal Concanavalin A-like" evidence="8">
    <location>
        <begin position="345"/>
        <end position="538"/>
    </location>
</feature>
<dbReference type="EC" id="3.2.1.37" evidence="9"/>
<evidence type="ECO:0000256" key="6">
    <source>
        <dbReference type="RuleBase" id="RU361187"/>
    </source>
</evidence>
<feature type="active site" description="Proton donor" evidence="4">
    <location>
        <position position="210"/>
    </location>
</feature>
<feature type="active site" description="Proton acceptor" evidence="4">
    <location>
        <position position="37"/>
    </location>
</feature>
<dbReference type="Proteomes" id="UP000061809">
    <property type="component" value="Chromosome"/>
</dbReference>
<dbReference type="AlphaFoldDB" id="A0A0P0G2U3"/>
<accession>A0A0P0G2U3</accession>
<dbReference type="RefSeq" id="WP_029427537.1">
    <property type="nucleotide sequence ID" value="NZ_CP012801.1"/>
</dbReference>
<feature type="site" description="Important for catalytic activity, responsible for pKa modulation of the active site Glu and correct orientation of both the proton donor and substrate" evidence="5">
    <location>
        <position position="145"/>
    </location>
</feature>
<dbReference type="KEGG" id="bcel:BcellWH2_03520"/>
<dbReference type="Gene3D" id="2.60.120.200">
    <property type="match status" value="1"/>
</dbReference>
<keyword evidence="2 6" id="KW-0378">Hydrolase</keyword>
<dbReference type="InterPro" id="IPR023296">
    <property type="entry name" value="Glyco_hydro_beta-prop_sf"/>
</dbReference>
<name>A0A0P0G2U3_9BACE</name>
<comment type="similarity">
    <text evidence="1 6">Belongs to the glycosyl hydrolase 43 family.</text>
</comment>
<evidence type="ECO:0000256" key="1">
    <source>
        <dbReference type="ARBA" id="ARBA00009865"/>
    </source>
</evidence>
<dbReference type="InterPro" id="IPR013320">
    <property type="entry name" value="ConA-like_dom_sf"/>
</dbReference>
<dbReference type="PATRIC" id="fig|246787.4.peg.3631"/>
<dbReference type="PANTHER" id="PTHR42812">
    <property type="entry name" value="BETA-XYLOSIDASE"/>
    <property type="match status" value="1"/>
</dbReference>
<dbReference type="Gene3D" id="2.115.10.20">
    <property type="entry name" value="Glycosyl hydrolase domain, family 43"/>
    <property type="match status" value="1"/>
</dbReference>
<dbReference type="PANTHER" id="PTHR42812:SF12">
    <property type="entry name" value="BETA-XYLOSIDASE-RELATED"/>
    <property type="match status" value="1"/>
</dbReference>
<feature type="signal peptide" evidence="7">
    <location>
        <begin position="1"/>
        <end position="22"/>
    </location>
</feature>
<reference evidence="9 10" key="1">
    <citation type="journal article" date="2015" name="Science">
        <title>Genetic determinants of in vivo fitness and diet responsiveness in multiple human gut Bacteroides.</title>
        <authorList>
            <person name="Wu M."/>
            <person name="McNulty N.P."/>
            <person name="Rodionov D.A."/>
            <person name="Khoroshkin M.S."/>
            <person name="Griffin N.W."/>
            <person name="Cheng J."/>
            <person name="Latreille P."/>
            <person name="Kerstetter R.A."/>
            <person name="Terrapon N."/>
            <person name="Henrissat B."/>
            <person name="Osterman A.L."/>
            <person name="Gordon J.I."/>
        </authorList>
    </citation>
    <scope>NUCLEOTIDE SEQUENCE [LARGE SCALE GENOMIC DNA]</scope>
    <source>
        <strain evidence="9 10">WH2</strain>
    </source>
</reference>
<dbReference type="Pfam" id="PF17851">
    <property type="entry name" value="GH43_C2"/>
    <property type="match status" value="1"/>
</dbReference>